<organism evidence="1 2">
    <name type="scientific">Brassica campestris</name>
    <name type="common">Field mustard</name>
    <dbReference type="NCBI Taxonomy" id="3711"/>
    <lineage>
        <taxon>Eukaryota</taxon>
        <taxon>Viridiplantae</taxon>
        <taxon>Streptophyta</taxon>
        <taxon>Embryophyta</taxon>
        <taxon>Tracheophyta</taxon>
        <taxon>Spermatophyta</taxon>
        <taxon>Magnoliopsida</taxon>
        <taxon>eudicotyledons</taxon>
        <taxon>Gunneridae</taxon>
        <taxon>Pentapetalae</taxon>
        <taxon>rosids</taxon>
        <taxon>malvids</taxon>
        <taxon>Brassicales</taxon>
        <taxon>Brassicaceae</taxon>
        <taxon>Brassiceae</taxon>
        <taxon>Brassica</taxon>
    </lineage>
</organism>
<reference evidence="1 2" key="1">
    <citation type="submission" date="2021-07" db="EMBL/GenBank/DDBJ databases">
        <authorList>
            <consortium name="Genoscope - CEA"/>
            <person name="William W."/>
        </authorList>
    </citation>
    <scope>NUCLEOTIDE SEQUENCE [LARGE SCALE GENOMIC DNA]</scope>
</reference>
<dbReference type="AlphaFoldDB" id="A0A8D9I1J5"/>
<protein>
    <submittedName>
        <fullName evidence="1">Uncharacterized protein</fullName>
    </submittedName>
</protein>
<evidence type="ECO:0000313" key="2">
    <source>
        <dbReference type="Proteomes" id="UP000694005"/>
    </source>
</evidence>
<gene>
    <name evidence="1" type="ORF">BRAPAZ1V2_A10P06860.2</name>
</gene>
<dbReference type="EMBL" id="LS974626">
    <property type="protein sequence ID" value="CAG7909440.1"/>
    <property type="molecule type" value="Genomic_DNA"/>
</dbReference>
<evidence type="ECO:0000313" key="1">
    <source>
        <dbReference type="EMBL" id="CAG7909440.1"/>
    </source>
</evidence>
<dbReference type="Gramene" id="A10p06860.2_BraZ1">
    <property type="protein sequence ID" value="A10p06860.2_BraZ1.CDS"/>
    <property type="gene ID" value="A10g06860.2_BraZ1"/>
</dbReference>
<accession>A0A8D9I1J5</accession>
<name>A0A8D9I1J5_BRACM</name>
<sequence length="88" mass="10213">MIEESGTLAWLHRFLMVRHRTLFTEKQGTSSLFVTNKRHKMKNMSTVPVARLFGPVTFEASKWKVIILRSLQLRDVLVGCILMSYALF</sequence>
<proteinExistence type="predicted"/>
<dbReference type="Proteomes" id="UP000694005">
    <property type="component" value="Chromosome A10"/>
</dbReference>